<reference evidence="3" key="2">
    <citation type="submission" date="2022-10" db="EMBL/GenBank/DDBJ databases">
        <title>Human gut microbiome strain richness.</title>
        <authorList>
            <person name="Chen-Liaw A."/>
        </authorList>
    </citation>
    <scope>NUCLEOTIDE SEQUENCE</scope>
    <source>
        <strain evidence="3">1001283st1_A3_1001283B150304_161114</strain>
    </source>
</reference>
<dbReference type="PIRSF" id="PIRSF014753">
    <property type="entry name" value="UCP014753"/>
    <property type="match status" value="1"/>
</dbReference>
<dbReference type="Proteomes" id="UP001217776">
    <property type="component" value="Unassembled WGS sequence"/>
</dbReference>
<evidence type="ECO:0000313" key="4">
    <source>
        <dbReference type="Proteomes" id="UP000436858"/>
    </source>
</evidence>
<dbReference type="InterPro" id="IPR016624">
    <property type="entry name" value="UCP014753"/>
</dbReference>
<gene>
    <name evidence="2" type="ORF">GAN91_13305</name>
    <name evidence="3" type="ORF">PO127_20980</name>
</gene>
<accession>A0A0P0FTJ5</accession>
<dbReference type="RefSeq" id="WP_008767024.1">
    <property type="nucleotide sequence ID" value="NZ_BAABXH010000002.1"/>
</dbReference>
<protein>
    <submittedName>
        <fullName evidence="3">DUF2264 domain-containing protein</fullName>
    </submittedName>
</protein>
<feature type="domain" description="DUF2264" evidence="1">
    <location>
        <begin position="50"/>
        <end position="401"/>
    </location>
</feature>
<dbReference type="EMBL" id="WCRY01000012">
    <property type="protein sequence ID" value="KAB4481257.1"/>
    <property type="molecule type" value="Genomic_DNA"/>
</dbReference>
<dbReference type="AlphaFoldDB" id="A0A0P0FTJ5"/>
<comment type="caution">
    <text evidence="3">The sequence shown here is derived from an EMBL/GenBank/DDBJ whole genome shotgun (WGS) entry which is preliminary data.</text>
</comment>
<proteinExistence type="predicted"/>
<dbReference type="PANTHER" id="PTHR35339">
    <property type="entry name" value="LINALOOL DEHYDRATASE_ISOMERASE DOMAIN-CONTAINING PROTEIN"/>
    <property type="match status" value="1"/>
</dbReference>
<evidence type="ECO:0000313" key="3">
    <source>
        <dbReference type="EMBL" id="MDC2238222.1"/>
    </source>
</evidence>
<dbReference type="GeneID" id="60924847"/>
<evidence type="ECO:0000313" key="5">
    <source>
        <dbReference type="Proteomes" id="UP001217776"/>
    </source>
</evidence>
<dbReference type="Pfam" id="PF10022">
    <property type="entry name" value="DUF2264"/>
    <property type="match status" value="1"/>
</dbReference>
<reference evidence="2 4" key="1">
    <citation type="journal article" date="2019" name="Nat. Med.">
        <title>A library of human gut bacterial isolates paired with longitudinal multiomics data enables mechanistic microbiome research.</title>
        <authorList>
            <person name="Poyet M."/>
            <person name="Groussin M."/>
            <person name="Gibbons S.M."/>
            <person name="Avila-Pacheco J."/>
            <person name="Jiang X."/>
            <person name="Kearney S.M."/>
            <person name="Perrotta A.R."/>
            <person name="Berdy B."/>
            <person name="Zhao S."/>
            <person name="Lieberman T.D."/>
            <person name="Swanson P.K."/>
            <person name="Smith M."/>
            <person name="Roesemann S."/>
            <person name="Alexander J.E."/>
            <person name="Rich S.A."/>
            <person name="Livny J."/>
            <person name="Vlamakis H."/>
            <person name="Clish C."/>
            <person name="Bullock K."/>
            <person name="Deik A."/>
            <person name="Scott J."/>
            <person name="Pierce K.A."/>
            <person name="Xavier R.J."/>
            <person name="Alm E.J."/>
        </authorList>
    </citation>
    <scope>NUCLEOTIDE SEQUENCE [LARGE SCALE GENOMIC DNA]</scope>
    <source>
        <strain evidence="2 4">BIOML-A162</strain>
    </source>
</reference>
<dbReference type="EMBL" id="JAQNVG010000044">
    <property type="protein sequence ID" value="MDC2238222.1"/>
    <property type="molecule type" value="Genomic_DNA"/>
</dbReference>
<dbReference type="Proteomes" id="UP000436858">
    <property type="component" value="Unassembled WGS sequence"/>
</dbReference>
<accession>C6IPU3</accession>
<dbReference type="InterPro" id="IPR049349">
    <property type="entry name" value="DUF2264_N"/>
</dbReference>
<evidence type="ECO:0000313" key="2">
    <source>
        <dbReference type="EMBL" id="KAB4481257.1"/>
    </source>
</evidence>
<evidence type="ECO:0000259" key="1">
    <source>
        <dbReference type="Pfam" id="PF10022"/>
    </source>
</evidence>
<organism evidence="3 5">
    <name type="scientific">Bacteroides thetaiotaomicron</name>
    <dbReference type="NCBI Taxonomy" id="818"/>
    <lineage>
        <taxon>Bacteria</taxon>
        <taxon>Pseudomonadati</taxon>
        <taxon>Bacteroidota</taxon>
        <taxon>Bacteroidia</taxon>
        <taxon>Bacteroidales</taxon>
        <taxon>Bacteroidaceae</taxon>
        <taxon>Bacteroides</taxon>
    </lineage>
</organism>
<name>A0A0P0FTJ5_BACT4</name>
<dbReference type="KEGG" id="btho:Btheta7330_04618"/>
<dbReference type="PANTHER" id="PTHR35339:SF4">
    <property type="entry name" value="LINALOOL DEHYDRATASE_ISOMERASE DOMAIN-CONTAINING PROTEIN"/>
    <property type="match status" value="1"/>
</dbReference>
<sequence>MRRKVLRDCVIGVLLLFVLPLAELSGAIAQESVFTVQQPDFQKSPYTGMTRQHWIQAGEYLLKGAFGYIHTLDDQMYFPKQLDKTYPNNDGQVPVAKLEGLARTLFIAAPLLKDNPELVMNGIRVADYYRHQLVGISNPKSPSFISHRKGGPSQTLLELGSLAISMKAAQAVLWDPLTKAQKDSLAATMLSYGEGPTIGSNWMFFNVFILSFLKDQGYAVNESYLESNLKKLLARYRGEGWYNDAPAYDYYSAWAYQTYGPIWAEMFGKKQFPQLAQQFLANQHDMVANYPYMFSRDGKMNMWGRSICYRFAATAPLSLWEYDKSGDVNYGWIRRIASSTLLQFLENPKFLEEGVPTMGFYGPFAPAVQIYSCRGSVYWCGKAFLSLLLPENSDFWSATENNGPWDKELKKGNVYNKFQPGTNLLITNYPNSGGAEMRSWCHETVAKDWQKFRSTENYNKLAYNTEFPWMADGKNGEISMNYGTKNQKGEWEVLRLYTFQSFKDGIYRRDAVLETDSTVRYQLADIPLPNGILRVDKVSVSEPTEICLGHYSLPRLNGVFKETSRRVGKLDIPVIDNGEYELAMIPLAGWDKLYTSYPKGLHPVSDECALIMASDKLAGSKIYVTLQLWKKNEGKNGFTKKELNPVRAIDISEDKKQVTVRLDTKEIKTVLFE</sequence>
<dbReference type="OMA" id="YSCWAFN"/>